<dbReference type="InterPro" id="IPR011990">
    <property type="entry name" value="TPR-like_helical_dom_sf"/>
</dbReference>
<reference evidence="1 2" key="1">
    <citation type="submission" date="2013-02" db="EMBL/GenBank/DDBJ databases">
        <title>A novel strain isolated from Lonar lake, Maharashtra, India.</title>
        <authorList>
            <person name="Singh A."/>
        </authorList>
    </citation>
    <scope>NUCLEOTIDE SEQUENCE [LARGE SCALE GENOMIC DNA]</scope>
    <source>
        <strain evidence="1 2">AK24</strain>
    </source>
</reference>
<evidence type="ECO:0000313" key="1">
    <source>
        <dbReference type="EMBL" id="EON76377.1"/>
    </source>
</evidence>
<dbReference type="STRING" id="1232681.ADIS_2827"/>
<sequence>MNVLAENFNQKNTGTMKKILKSVFTGLFALLLVSGCDNGFDEMNINPVQPTSLDPIYLMNRAALFSTISSTTLNYESAIVQQIVSPNGGVLAGGNFNQLNRAFSIGTWNKYYRDVLKHTVDVKRFTRDDPNRNNLYQMARILHAMSAMILTDTFGDVPYFEAGLGYLEGKIDPAYDRQEDIYLDIFNELQQATASLNPSGRIETGDIFYGGDIAKWRRLGYSLMLRAAMRHSKVNPTRAREWVERAVAGGVMASNADNMLIRHDFNYSNELGNTLNATEANNFYLAEPFQQFLSSKNDPRLGSIAVRFIGAGSGPDQNNALAGNPAPGVTLSRNPADQMGFPMGFDNQTIGGVVQARGLRSFYEFSQVDRTRMTARDAPIFHVTYSQTSLLLAEAAQRGWIAGSPSEFYAQGIRAHMQQMAVYGASTAIPQSAIDAFVNANPLDPGSALQQIGEQYWVASFLNGYEGFANFRRTGYPALTPNPYPGRDISGDFIRRLSYPDAEFSVNNANIQAAVARQGPDNLDTRVWWDTP</sequence>
<name>R7ZQL7_9BACT</name>
<gene>
    <name evidence="1" type="ORF">ADIS_2827</name>
</gene>
<proteinExistence type="predicted"/>
<accession>R7ZQL7</accession>
<evidence type="ECO:0000313" key="2">
    <source>
        <dbReference type="Proteomes" id="UP000013909"/>
    </source>
</evidence>
<dbReference type="Proteomes" id="UP000013909">
    <property type="component" value="Unassembled WGS sequence"/>
</dbReference>
<organism evidence="1 2">
    <name type="scientific">Lunatimonas lonarensis</name>
    <dbReference type="NCBI Taxonomy" id="1232681"/>
    <lineage>
        <taxon>Bacteria</taxon>
        <taxon>Pseudomonadati</taxon>
        <taxon>Bacteroidota</taxon>
        <taxon>Cytophagia</taxon>
        <taxon>Cytophagales</taxon>
        <taxon>Cyclobacteriaceae</taxon>
    </lineage>
</organism>
<dbReference type="EMBL" id="AQHR01000085">
    <property type="protein sequence ID" value="EON76377.1"/>
    <property type="molecule type" value="Genomic_DNA"/>
</dbReference>
<comment type="caution">
    <text evidence="1">The sequence shown here is derived from an EMBL/GenBank/DDBJ whole genome shotgun (WGS) entry which is preliminary data.</text>
</comment>
<dbReference type="PATRIC" id="fig|1288963.3.peg.2814"/>
<dbReference type="Gene3D" id="1.25.40.390">
    <property type="match status" value="1"/>
</dbReference>
<protein>
    <recommendedName>
        <fullName evidence="3">SusD/RagB family nutrient-binding outer membrane lipoprotein</fullName>
    </recommendedName>
</protein>
<dbReference type="AlphaFoldDB" id="R7ZQL7"/>
<dbReference type="SUPFAM" id="SSF48452">
    <property type="entry name" value="TPR-like"/>
    <property type="match status" value="1"/>
</dbReference>
<keyword evidence="2" id="KW-1185">Reference proteome</keyword>
<evidence type="ECO:0008006" key="3">
    <source>
        <dbReference type="Google" id="ProtNLM"/>
    </source>
</evidence>
<dbReference type="InterPro" id="IPR041662">
    <property type="entry name" value="SusD-like_2"/>
</dbReference>
<dbReference type="Pfam" id="PF12771">
    <property type="entry name" value="SusD-like_2"/>
    <property type="match status" value="1"/>
</dbReference>